<evidence type="ECO:0000256" key="1">
    <source>
        <dbReference type="ARBA" id="ARBA00004116"/>
    </source>
</evidence>
<evidence type="ECO:0000256" key="5">
    <source>
        <dbReference type="SAM" id="SignalP"/>
    </source>
</evidence>
<dbReference type="PANTHER" id="PTHR10426">
    <property type="entry name" value="STRICTOSIDINE SYNTHASE-RELATED"/>
    <property type="match status" value="1"/>
</dbReference>
<dbReference type="GeneID" id="105650707"/>
<keyword evidence="5" id="KW-0732">Signal</keyword>
<comment type="similarity">
    <text evidence="2">Belongs to the strictosidine synthase family.</text>
</comment>
<dbReference type="Pfam" id="PF03088">
    <property type="entry name" value="Str_synth"/>
    <property type="match status" value="1"/>
</dbReference>
<evidence type="ECO:0000256" key="2">
    <source>
        <dbReference type="ARBA" id="ARBA00009191"/>
    </source>
</evidence>
<evidence type="ECO:0000313" key="7">
    <source>
        <dbReference type="EMBL" id="BAJ53159.1"/>
    </source>
</evidence>
<keyword evidence="3" id="KW-0926">Vacuole</keyword>
<dbReference type="KEGG" id="jcu:105650707"/>
<dbReference type="Gene3D" id="2.120.10.30">
    <property type="entry name" value="TolB, C-terminal domain"/>
    <property type="match status" value="1"/>
</dbReference>
<dbReference type="GO" id="GO:0016787">
    <property type="term" value="F:hydrolase activity"/>
    <property type="evidence" value="ECO:0007669"/>
    <property type="project" value="TreeGrafter"/>
</dbReference>
<dbReference type="EMBL" id="KK920209">
    <property type="protein sequence ID" value="KDP20050.1"/>
    <property type="molecule type" value="Genomic_DNA"/>
</dbReference>
<evidence type="ECO:0000259" key="6">
    <source>
        <dbReference type="Pfam" id="PF03088"/>
    </source>
</evidence>
<reference evidence="8 9" key="2">
    <citation type="journal article" date="2014" name="PLoS ONE">
        <title>Global Analysis of Gene Expression Profiles in Physic Nut (Jatropha curcas L.) Seedlings Exposed to Salt Stress.</title>
        <authorList>
            <person name="Zhang L."/>
            <person name="Zhang C."/>
            <person name="Wu P."/>
            <person name="Chen Y."/>
            <person name="Li M."/>
            <person name="Jiang H."/>
            <person name="Wu G."/>
        </authorList>
    </citation>
    <scope>NUCLEOTIDE SEQUENCE [LARGE SCALE GENOMIC DNA]</scope>
    <source>
        <strain evidence="9">cv. GZQX0401</strain>
        <tissue evidence="8">Young leaves</tissue>
    </source>
</reference>
<dbReference type="GO" id="GO:0012505">
    <property type="term" value="C:endomembrane system"/>
    <property type="evidence" value="ECO:0007669"/>
    <property type="project" value="TreeGrafter"/>
</dbReference>
<dbReference type="STRING" id="180498.E6NU49"/>
<evidence type="ECO:0000256" key="3">
    <source>
        <dbReference type="ARBA" id="ARBA00022554"/>
    </source>
</evidence>
<dbReference type="OrthoDB" id="820619at2759"/>
<dbReference type="InterPro" id="IPR018119">
    <property type="entry name" value="Strictosidine_synth_cons-reg"/>
</dbReference>
<organism evidence="7">
    <name type="scientific">Jatropha curcas</name>
    <name type="common">Barbados nut</name>
    <dbReference type="NCBI Taxonomy" id="180498"/>
    <lineage>
        <taxon>Eukaryota</taxon>
        <taxon>Viridiplantae</taxon>
        <taxon>Streptophyta</taxon>
        <taxon>Embryophyta</taxon>
        <taxon>Tracheophyta</taxon>
        <taxon>Spermatophyta</taxon>
        <taxon>Magnoliopsida</taxon>
        <taxon>eudicotyledons</taxon>
        <taxon>Gunneridae</taxon>
        <taxon>Pentapetalae</taxon>
        <taxon>rosids</taxon>
        <taxon>fabids</taxon>
        <taxon>Malpighiales</taxon>
        <taxon>Euphorbiaceae</taxon>
        <taxon>Crotonoideae</taxon>
        <taxon>Jatropheae</taxon>
        <taxon>Jatropha</taxon>
    </lineage>
</organism>
<keyword evidence="4" id="KW-0325">Glycoprotein</keyword>
<comment type="subcellular location">
    <subcellularLocation>
        <location evidence="1">Vacuole</location>
    </subcellularLocation>
</comment>
<feature type="domain" description="Strictosidine synthase conserved region" evidence="6">
    <location>
        <begin position="154"/>
        <end position="242"/>
    </location>
</feature>
<feature type="signal peptide" evidence="5">
    <location>
        <begin position="1"/>
        <end position="28"/>
    </location>
</feature>
<name>E6NU49_JATCU</name>
<protein>
    <submittedName>
        <fullName evidence="7">JHL10I11.5 protein</fullName>
    </submittedName>
</protein>
<dbReference type="PANTHER" id="PTHR10426:SF136">
    <property type="entry name" value="PROTEIN STRICTOSIDINE SYNTHASE-LIKE 9-LIKE"/>
    <property type="match status" value="1"/>
</dbReference>
<evidence type="ECO:0000256" key="4">
    <source>
        <dbReference type="ARBA" id="ARBA00023180"/>
    </source>
</evidence>
<keyword evidence="9" id="KW-1185">Reference proteome</keyword>
<dbReference type="Proteomes" id="UP000027138">
    <property type="component" value="Unassembled WGS sequence"/>
</dbReference>
<evidence type="ECO:0000313" key="8">
    <source>
        <dbReference type="EMBL" id="KDP20050.1"/>
    </source>
</evidence>
<dbReference type="AlphaFoldDB" id="E6NU49"/>
<accession>E6NU49</accession>
<proteinExistence type="inferred from homology"/>
<dbReference type="GO" id="GO:0005773">
    <property type="term" value="C:vacuole"/>
    <property type="evidence" value="ECO:0007669"/>
    <property type="project" value="UniProtKB-SubCell"/>
</dbReference>
<feature type="chain" id="PRO_5014088830" evidence="5">
    <location>
        <begin position="29"/>
        <end position="336"/>
    </location>
</feature>
<dbReference type="InterPro" id="IPR011042">
    <property type="entry name" value="6-blade_b-propeller_TolB-like"/>
</dbReference>
<dbReference type="SUPFAM" id="SSF63829">
    <property type="entry name" value="Calcium-dependent phosphotriesterase"/>
    <property type="match status" value="1"/>
</dbReference>
<evidence type="ECO:0000313" key="9">
    <source>
        <dbReference type="Proteomes" id="UP000027138"/>
    </source>
</evidence>
<dbReference type="EMBL" id="AP011965">
    <property type="protein sequence ID" value="BAJ53159.1"/>
    <property type="molecule type" value="Genomic_DNA"/>
</dbReference>
<reference evidence="7" key="1">
    <citation type="journal article" date="2011" name="DNA Res.">
        <title>Sequence analysis of the genome of an oil-bearing tree, Jatropha curcas L.</title>
        <authorList>
            <person name="Sato S."/>
            <person name="Hirakawa H."/>
            <person name="Isobe S."/>
            <person name="Fukai E."/>
            <person name="Watanabe A."/>
            <person name="Kato M."/>
            <person name="Kawashima K."/>
            <person name="Minami C."/>
            <person name="Muraki A."/>
            <person name="Nakazaki N."/>
            <person name="Takahashi C."/>
            <person name="Nakayama S."/>
            <person name="Kishida Y."/>
            <person name="Kohara M."/>
            <person name="Yamada M."/>
            <person name="Tsuruoka H."/>
            <person name="Sasamoto S."/>
            <person name="Tabata S."/>
            <person name="Aizu T."/>
            <person name="Toyoda A."/>
            <person name="Shin-I T."/>
            <person name="Minakuchi Y."/>
            <person name="Kohara Y."/>
            <person name="Fujiyama A."/>
            <person name="Tsuchimoto S."/>
            <person name="Kajiyama S."/>
            <person name="Makigano E."/>
            <person name="Ohmido N."/>
            <person name="Shibagaki N."/>
            <person name="Cartagena J.A."/>
            <person name="Wada N."/>
            <person name="Kohinata T."/>
            <person name="Atefeh A."/>
            <person name="Yuasa S."/>
            <person name="Matsunaga S."/>
            <person name="Fukui K."/>
        </authorList>
    </citation>
    <scope>NUCLEOTIDE SEQUENCE</scope>
    <source>
        <strain evidence="7">Palawan</strain>
    </source>
</reference>
<sequence length="336" mass="36095">MAMALSVTKAVAMLVSMLVLSFTIPSLAISISSFTKLPLPPQVMGPEAFAFDLQGQGPYTGVLDGRTLKYQGPSLGFLDYAFDSPNRSKAACDGNTNPSAFGGICGRPLGIGFQYTGELYIADANLGLLVASTNGRLARAVASSAEGQPFKFLDGLDIYPLTKTVFLTDASSRFNFSELAQAVAANDSTGRFIKYEPNINTTTVLLRNLSAPAGVAVSLDGSFVLVTEYLANRVLKYWLKGPKANTSEALVTFQGRPDNIKRNPLGDFWVAVNVQETPTAPIVPTAVKINYSGKILASFPLSDQYNTTTISEVNEYDGNLYIGSLETKFVGKYRIM</sequence>
<gene>
    <name evidence="7" type="primary">JHL10I11.5</name>
    <name evidence="8" type="ORF">JCGZ_05819</name>
</gene>